<evidence type="ECO:0000313" key="6">
    <source>
        <dbReference type="EMBL" id="MFC5545881.1"/>
    </source>
</evidence>
<protein>
    <submittedName>
        <fullName evidence="6">TonB family protein</fullName>
    </submittedName>
</protein>
<evidence type="ECO:0000313" key="7">
    <source>
        <dbReference type="Proteomes" id="UP001596055"/>
    </source>
</evidence>
<reference evidence="7" key="1">
    <citation type="journal article" date="2019" name="Int. J. Syst. Evol. Microbiol.">
        <title>The Global Catalogue of Microorganisms (GCM) 10K type strain sequencing project: providing services to taxonomists for standard genome sequencing and annotation.</title>
        <authorList>
            <consortium name="The Broad Institute Genomics Platform"/>
            <consortium name="The Broad Institute Genome Sequencing Center for Infectious Disease"/>
            <person name="Wu L."/>
            <person name="Ma J."/>
        </authorList>
    </citation>
    <scope>NUCLEOTIDE SEQUENCE [LARGE SCALE GENOMIC DNA]</scope>
    <source>
        <strain evidence="7">CGMCC 4.1799</strain>
    </source>
</reference>
<accession>A0ABW0RMD9</accession>
<keyword evidence="2" id="KW-0812">Transmembrane</keyword>
<evidence type="ECO:0000256" key="1">
    <source>
        <dbReference type="ARBA" id="ARBA00004167"/>
    </source>
</evidence>
<keyword evidence="4" id="KW-0472">Membrane</keyword>
<dbReference type="SUPFAM" id="SSF74653">
    <property type="entry name" value="TolA/TonB C-terminal domain"/>
    <property type="match status" value="1"/>
</dbReference>
<dbReference type="EMBL" id="JBHSNL010000004">
    <property type="protein sequence ID" value="MFC5545881.1"/>
    <property type="molecule type" value="Genomic_DNA"/>
</dbReference>
<sequence>MTRTPPKTAETAPTTASEDSKAGAPPSDRVADATPADVTRISQSPSEQDPYLVQLAVHLAHELERLKIPAIGQLSNKTRMEIELYLMKNGTLTRARVTKSTGIKRIDEAAYRAALAASPYPEPPPDNESQDRFEVELVFSPKRL</sequence>
<feature type="region of interest" description="Disordered" evidence="5">
    <location>
        <begin position="1"/>
        <end position="49"/>
    </location>
</feature>
<keyword evidence="7" id="KW-1185">Reference proteome</keyword>
<dbReference type="InterPro" id="IPR006260">
    <property type="entry name" value="TonB/TolA_C"/>
</dbReference>
<dbReference type="RefSeq" id="WP_248159987.1">
    <property type="nucleotide sequence ID" value="NZ_JAKZAJ010000005.1"/>
</dbReference>
<feature type="compositionally biased region" description="Low complexity" evidence="5">
    <location>
        <begin position="1"/>
        <end position="16"/>
    </location>
</feature>
<comment type="subcellular location">
    <subcellularLocation>
        <location evidence="1">Membrane</location>
        <topology evidence="1">Single-pass membrane protein</topology>
    </subcellularLocation>
</comment>
<evidence type="ECO:0000256" key="2">
    <source>
        <dbReference type="ARBA" id="ARBA00022692"/>
    </source>
</evidence>
<dbReference type="NCBIfam" id="TIGR01352">
    <property type="entry name" value="tonB_Cterm"/>
    <property type="match status" value="1"/>
</dbReference>
<gene>
    <name evidence="6" type="ORF">ACFPQA_12515</name>
</gene>
<name>A0ABW0RMD9_9GAMM</name>
<evidence type="ECO:0000256" key="4">
    <source>
        <dbReference type="ARBA" id="ARBA00023136"/>
    </source>
</evidence>
<evidence type="ECO:0000256" key="3">
    <source>
        <dbReference type="ARBA" id="ARBA00022989"/>
    </source>
</evidence>
<comment type="caution">
    <text evidence="6">The sequence shown here is derived from an EMBL/GenBank/DDBJ whole genome shotgun (WGS) entry which is preliminary data.</text>
</comment>
<keyword evidence="3" id="KW-1133">Transmembrane helix</keyword>
<evidence type="ECO:0000256" key="5">
    <source>
        <dbReference type="SAM" id="MobiDB-lite"/>
    </source>
</evidence>
<proteinExistence type="predicted"/>
<dbReference type="Gene3D" id="3.30.1150.10">
    <property type="match status" value="1"/>
</dbReference>
<dbReference type="Pfam" id="PF13103">
    <property type="entry name" value="TonB_2"/>
    <property type="match status" value="1"/>
</dbReference>
<organism evidence="6 7">
    <name type="scientific">Marinobacter koreensis</name>
    <dbReference type="NCBI Taxonomy" id="335974"/>
    <lineage>
        <taxon>Bacteria</taxon>
        <taxon>Pseudomonadati</taxon>
        <taxon>Pseudomonadota</taxon>
        <taxon>Gammaproteobacteria</taxon>
        <taxon>Pseudomonadales</taxon>
        <taxon>Marinobacteraceae</taxon>
        <taxon>Marinobacter</taxon>
    </lineage>
</organism>
<dbReference type="Proteomes" id="UP001596055">
    <property type="component" value="Unassembled WGS sequence"/>
</dbReference>